<feature type="region of interest" description="Disordered" evidence="1">
    <location>
        <begin position="1"/>
        <end position="22"/>
    </location>
</feature>
<keyword evidence="3" id="KW-1185">Reference proteome</keyword>
<dbReference type="PROSITE" id="PS00019">
    <property type="entry name" value="ACTININ_1"/>
    <property type="match status" value="1"/>
</dbReference>
<dbReference type="SUPFAM" id="SSF47576">
    <property type="entry name" value="Calponin-homology domain, CH-domain"/>
    <property type="match status" value="1"/>
</dbReference>
<reference evidence="2" key="2">
    <citation type="submission" date="2025-09" db="UniProtKB">
        <authorList>
            <consortium name="Ensembl"/>
        </authorList>
    </citation>
    <scope>IDENTIFICATION</scope>
</reference>
<evidence type="ECO:0000313" key="2">
    <source>
        <dbReference type="Ensembl" id="ENSACOP00000014700.1"/>
    </source>
</evidence>
<sequence>MGLSPPQPRGAAPPNLWGALPPPVDERDAVQKKTFTKWVNAHLARAVALTCIGLSWVELHWVALG</sequence>
<dbReference type="AlphaFoldDB" id="A0A8B9FTF2"/>
<dbReference type="InterPro" id="IPR001589">
    <property type="entry name" value="Actinin_actin-bd_CS"/>
</dbReference>
<organism evidence="2 3">
    <name type="scientific">Amazona collaria</name>
    <name type="common">yellow-billed parrot</name>
    <dbReference type="NCBI Taxonomy" id="241587"/>
    <lineage>
        <taxon>Eukaryota</taxon>
        <taxon>Metazoa</taxon>
        <taxon>Chordata</taxon>
        <taxon>Craniata</taxon>
        <taxon>Vertebrata</taxon>
        <taxon>Euteleostomi</taxon>
        <taxon>Archelosauria</taxon>
        <taxon>Archosauria</taxon>
        <taxon>Dinosauria</taxon>
        <taxon>Saurischia</taxon>
        <taxon>Theropoda</taxon>
        <taxon>Coelurosauria</taxon>
        <taxon>Aves</taxon>
        <taxon>Neognathae</taxon>
        <taxon>Neoaves</taxon>
        <taxon>Telluraves</taxon>
        <taxon>Australaves</taxon>
        <taxon>Psittaciformes</taxon>
        <taxon>Psittacidae</taxon>
        <taxon>Amazona</taxon>
    </lineage>
</organism>
<dbReference type="Gene3D" id="1.10.418.10">
    <property type="entry name" value="Calponin-like domain"/>
    <property type="match status" value="1"/>
</dbReference>
<dbReference type="Ensembl" id="ENSACOT00000015218.1">
    <property type="protein sequence ID" value="ENSACOP00000014700.1"/>
    <property type="gene ID" value="ENSACOG00000010247.1"/>
</dbReference>
<evidence type="ECO:0000313" key="3">
    <source>
        <dbReference type="Proteomes" id="UP000694522"/>
    </source>
</evidence>
<accession>A0A8B9FTF2</accession>
<evidence type="ECO:0000256" key="1">
    <source>
        <dbReference type="SAM" id="MobiDB-lite"/>
    </source>
</evidence>
<dbReference type="Proteomes" id="UP000694522">
    <property type="component" value="Unplaced"/>
</dbReference>
<reference evidence="2" key="1">
    <citation type="submission" date="2025-08" db="UniProtKB">
        <authorList>
            <consortium name="Ensembl"/>
        </authorList>
    </citation>
    <scope>IDENTIFICATION</scope>
</reference>
<name>A0A8B9FTF2_9PSIT</name>
<dbReference type="InterPro" id="IPR036872">
    <property type="entry name" value="CH_dom_sf"/>
</dbReference>
<protein>
    <submittedName>
        <fullName evidence="2">Uncharacterized protein</fullName>
    </submittedName>
</protein>
<proteinExistence type="predicted"/>